<dbReference type="InterPro" id="IPR011008">
    <property type="entry name" value="Dimeric_a/b-barrel"/>
</dbReference>
<dbReference type="Proteomes" id="UP001595821">
    <property type="component" value="Unassembled WGS sequence"/>
</dbReference>
<comment type="caution">
    <text evidence="2">The sequence shown here is derived from an EMBL/GenBank/DDBJ whole genome shotgun (WGS) entry which is preliminary data.</text>
</comment>
<evidence type="ECO:0000259" key="1">
    <source>
        <dbReference type="Pfam" id="PF01037"/>
    </source>
</evidence>
<dbReference type="RefSeq" id="WP_246966693.1">
    <property type="nucleotide sequence ID" value="NZ_CP095397.1"/>
</dbReference>
<name>A0ABD5NXC6_9EURY</name>
<dbReference type="EMBL" id="JBHSDJ010000013">
    <property type="protein sequence ID" value="MFC4246598.1"/>
    <property type="molecule type" value="Genomic_DNA"/>
</dbReference>
<proteinExistence type="predicted"/>
<protein>
    <submittedName>
        <fullName evidence="2">Lrp/AsnC family transcriptional regulator</fullName>
    </submittedName>
</protein>
<dbReference type="GeneID" id="71854619"/>
<organism evidence="2 3">
    <name type="scientific">Natribaculum luteum</name>
    <dbReference type="NCBI Taxonomy" id="1586232"/>
    <lineage>
        <taxon>Archaea</taxon>
        <taxon>Methanobacteriati</taxon>
        <taxon>Methanobacteriota</taxon>
        <taxon>Stenosarchaea group</taxon>
        <taxon>Halobacteria</taxon>
        <taxon>Halobacteriales</taxon>
        <taxon>Natrialbaceae</taxon>
        <taxon>Natribaculum</taxon>
    </lineage>
</organism>
<accession>A0ABD5NXC6</accession>
<sequence length="88" mass="9430">MVHAFVAVVVSAGTERELVEQIREHPAVTEAFVVTGDFDVIVDLETETTQELLRAVTEGIRALESVGTTRTYVCLADGGDGHGESRAT</sequence>
<gene>
    <name evidence="2" type="ORF">ACFOZ7_06255</name>
</gene>
<feature type="domain" description="Transcription regulator AsnC/Lrp ligand binding" evidence="1">
    <location>
        <begin position="11"/>
        <end position="75"/>
    </location>
</feature>
<dbReference type="AlphaFoldDB" id="A0ABD5NXC6"/>
<dbReference type="Gene3D" id="3.30.70.920">
    <property type="match status" value="1"/>
</dbReference>
<dbReference type="Pfam" id="PF01037">
    <property type="entry name" value="AsnC_trans_reg"/>
    <property type="match status" value="1"/>
</dbReference>
<evidence type="ECO:0000313" key="3">
    <source>
        <dbReference type="Proteomes" id="UP001595821"/>
    </source>
</evidence>
<dbReference type="SUPFAM" id="SSF54909">
    <property type="entry name" value="Dimeric alpha+beta barrel"/>
    <property type="match status" value="1"/>
</dbReference>
<evidence type="ECO:0000313" key="2">
    <source>
        <dbReference type="EMBL" id="MFC4246598.1"/>
    </source>
</evidence>
<reference evidence="2 3" key="1">
    <citation type="journal article" date="2014" name="Int. J. Syst. Evol. Microbiol.">
        <title>Complete genome sequence of Corynebacterium casei LMG S-19264T (=DSM 44701T), isolated from a smear-ripened cheese.</title>
        <authorList>
            <consortium name="US DOE Joint Genome Institute (JGI-PGF)"/>
            <person name="Walter F."/>
            <person name="Albersmeier A."/>
            <person name="Kalinowski J."/>
            <person name="Ruckert C."/>
        </authorList>
    </citation>
    <scope>NUCLEOTIDE SEQUENCE [LARGE SCALE GENOMIC DNA]</scope>
    <source>
        <strain evidence="2 3">IBRC-M 10912</strain>
    </source>
</reference>
<dbReference type="InterPro" id="IPR019887">
    <property type="entry name" value="Tscrpt_reg_AsnC/Lrp_C"/>
</dbReference>